<dbReference type="Gene3D" id="3.40.50.1110">
    <property type="entry name" value="SGNH hydrolase"/>
    <property type="match status" value="1"/>
</dbReference>
<dbReference type="Proteomes" id="UP000295210">
    <property type="component" value="Unassembled WGS sequence"/>
</dbReference>
<reference evidence="2 3" key="1">
    <citation type="submission" date="2019-03" db="EMBL/GenBank/DDBJ databases">
        <title>Genomic Encyclopedia of Type Strains, Phase IV (KMG-IV): sequencing the most valuable type-strain genomes for metagenomic binning, comparative biology and taxonomic classification.</title>
        <authorList>
            <person name="Goeker M."/>
        </authorList>
    </citation>
    <scope>NUCLEOTIDE SEQUENCE [LARGE SCALE GENOMIC DNA]</scope>
    <source>
        <strain evidence="2 3">DSM 103428</strain>
    </source>
</reference>
<dbReference type="Pfam" id="PF00657">
    <property type="entry name" value="Lipase_GDSL"/>
    <property type="match status" value="1"/>
</dbReference>
<dbReference type="InterPro" id="IPR036514">
    <property type="entry name" value="SGNH_hydro_sf"/>
</dbReference>
<organism evidence="2 3">
    <name type="scientific">Acidipila rosea</name>
    <dbReference type="NCBI Taxonomy" id="768535"/>
    <lineage>
        <taxon>Bacteria</taxon>
        <taxon>Pseudomonadati</taxon>
        <taxon>Acidobacteriota</taxon>
        <taxon>Terriglobia</taxon>
        <taxon>Terriglobales</taxon>
        <taxon>Acidobacteriaceae</taxon>
        <taxon>Acidipila</taxon>
    </lineage>
</organism>
<dbReference type="CDD" id="cd00229">
    <property type="entry name" value="SGNH_hydrolase"/>
    <property type="match status" value="1"/>
</dbReference>
<name>A0A4R1L5Z7_9BACT</name>
<dbReference type="InterPro" id="IPR001087">
    <property type="entry name" value="GDSL"/>
</dbReference>
<protein>
    <submittedName>
        <fullName evidence="2">Lysophospholipase L1-like esterase</fullName>
    </submittedName>
</protein>
<keyword evidence="3" id="KW-1185">Reference proteome</keyword>
<dbReference type="RefSeq" id="WP_131996152.1">
    <property type="nucleotide sequence ID" value="NZ_SMGK01000003.1"/>
</dbReference>
<feature type="transmembrane region" description="Helical" evidence="1">
    <location>
        <begin position="28"/>
        <end position="51"/>
    </location>
</feature>
<evidence type="ECO:0000256" key="1">
    <source>
        <dbReference type="SAM" id="Phobius"/>
    </source>
</evidence>
<keyword evidence="1" id="KW-0472">Membrane</keyword>
<keyword evidence="1" id="KW-0812">Transmembrane</keyword>
<dbReference type="GO" id="GO:0016788">
    <property type="term" value="F:hydrolase activity, acting on ester bonds"/>
    <property type="evidence" value="ECO:0007669"/>
    <property type="project" value="InterPro"/>
</dbReference>
<evidence type="ECO:0000313" key="2">
    <source>
        <dbReference type="EMBL" id="TCK72607.1"/>
    </source>
</evidence>
<comment type="caution">
    <text evidence="2">The sequence shown here is derived from an EMBL/GenBank/DDBJ whole genome shotgun (WGS) entry which is preliminary data.</text>
</comment>
<accession>A0A4R1L5Z7</accession>
<dbReference type="EMBL" id="SMGK01000003">
    <property type="protein sequence ID" value="TCK72607.1"/>
    <property type="molecule type" value="Genomic_DNA"/>
</dbReference>
<evidence type="ECO:0000313" key="3">
    <source>
        <dbReference type="Proteomes" id="UP000295210"/>
    </source>
</evidence>
<sequence length="344" mass="37870">MEKEPLLSLHPFDDQPQKAAASHKGRSLWLWSLVTVTVLLIVADLFFRIVFGAGNPVMAIADVPSGYILKPDQEIHRFGDKLISINSYGMRADPVPAQKPLGTERIFFIGDSVTYGSTRVDQNEIFSERIHHELPAVIHRPVQVLNGSASAWAIGNELGYLSSRGTFNSDLVILVLNSGDIMEPFATLSDVGEGVMTVKPWSALDEIYVRIIKGRLLHLVRIQDRGTIPEEIGPNQIPNNLALLTQFHNFVEAHGARMAIVFIPFRGFTPSNSSSSAPAALTEWSERHGVPLLDTTAVLTSEPVSSVSFDGFHLTSLGHRLVAQDMESHWAQIDRNIKNPAPSN</sequence>
<gene>
    <name evidence="2" type="ORF">C7378_2192</name>
</gene>
<dbReference type="OrthoDB" id="505604at2"/>
<dbReference type="AlphaFoldDB" id="A0A4R1L5Z7"/>
<dbReference type="SUPFAM" id="SSF52266">
    <property type="entry name" value="SGNH hydrolase"/>
    <property type="match status" value="1"/>
</dbReference>
<keyword evidence="1" id="KW-1133">Transmembrane helix</keyword>
<proteinExistence type="predicted"/>